<keyword evidence="2" id="KW-1185">Reference proteome</keyword>
<comment type="caution">
    <text evidence="1">The sequence shown here is derived from an EMBL/GenBank/DDBJ whole genome shotgun (WGS) entry which is preliminary data.</text>
</comment>
<gene>
    <name evidence="1" type="ORF">HMPREF7215_1509</name>
</gene>
<dbReference type="Proteomes" id="UP000006462">
    <property type="component" value="Unassembled WGS sequence"/>
</dbReference>
<evidence type="ECO:0000313" key="2">
    <source>
        <dbReference type="Proteomes" id="UP000006462"/>
    </source>
</evidence>
<proteinExistence type="predicted"/>
<dbReference type="EMBL" id="ADFP01000101">
    <property type="protein sequence ID" value="EFB89980.1"/>
    <property type="molecule type" value="Genomic_DNA"/>
</dbReference>
<protein>
    <submittedName>
        <fullName evidence="1">Uncharacterized protein</fullName>
    </submittedName>
</protein>
<name>A0ABM9ZSS2_9BACT</name>
<sequence>MRNKGVRRKISPVDALVFCRRALQKTFPAKSPAFHVEHFL</sequence>
<organism evidence="1 2">
    <name type="scientific">Pyramidobacter piscolens W5455</name>
    <dbReference type="NCBI Taxonomy" id="352165"/>
    <lineage>
        <taxon>Bacteria</taxon>
        <taxon>Thermotogati</taxon>
        <taxon>Synergistota</taxon>
        <taxon>Synergistia</taxon>
        <taxon>Synergistales</taxon>
        <taxon>Dethiosulfovibrionaceae</taxon>
        <taxon>Pyramidobacter</taxon>
    </lineage>
</organism>
<reference evidence="1 2" key="1">
    <citation type="submission" date="2009-12" db="EMBL/GenBank/DDBJ databases">
        <authorList>
            <person name="Shrivastava S."/>
            <person name="Madupu R."/>
            <person name="Durkin A.S."/>
            <person name="Torralba M."/>
            <person name="Methe B."/>
            <person name="Sutton G.G."/>
            <person name="Strausberg R.L."/>
            <person name="Nelson K.E."/>
        </authorList>
    </citation>
    <scope>NUCLEOTIDE SEQUENCE [LARGE SCALE GENOMIC DNA]</scope>
    <source>
        <strain evidence="1 2">W5455</strain>
    </source>
</reference>
<accession>A0ABM9ZSS2</accession>
<evidence type="ECO:0000313" key="1">
    <source>
        <dbReference type="EMBL" id="EFB89980.1"/>
    </source>
</evidence>